<feature type="domain" description="PilZ" evidence="1">
    <location>
        <begin position="41"/>
        <end position="112"/>
    </location>
</feature>
<dbReference type="Pfam" id="PF07238">
    <property type="entry name" value="PilZ"/>
    <property type="match status" value="1"/>
</dbReference>
<dbReference type="RefSeq" id="WP_071832708.1">
    <property type="nucleotide sequence ID" value="NZ_LSRP01000078.1"/>
</dbReference>
<keyword evidence="3" id="KW-1185">Reference proteome</keyword>
<dbReference type="OrthoDB" id="8126931at2"/>
<name>A0A657LY33_9HYPH</name>
<dbReference type="SUPFAM" id="SSF141371">
    <property type="entry name" value="PilZ domain-like"/>
    <property type="match status" value="1"/>
</dbReference>
<comment type="caution">
    <text evidence="2">The sequence shown here is derived from an EMBL/GenBank/DDBJ whole genome shotgun (WGS) entry which is preliminary data.</text>
</comment>
<dbReference type="Proteomes" id="UP000182661">
    <property type="component" value="Unassembled WGS sequence"/>
</dbReference>
<dbReference type="GO" id="GO:0035438">
    <property type="term" value="F:cyclic-di-GMP binding"/>
    <property type="evidence" value="ECO:0007669"/>
    <property type="project" value="InterPro"/>
</dbReference>
<evidence type="ECO:0000313" key="2">
    <source>
        <dbReference type="EMBL" id="OJF98047.1"/>
    </source>
</evidence>
<accession>A0A657LY33</accession>
<protein>
    <submittedName>
        <fullName evidence="2">Pilus assembly protein PilZ</fullName>
    </submittedName>
</protein>
<sequence length="122" mass="13829">MSQSSILSVVKSEMYTRRYEHFNIGQVGTLMAVRPALGGVTTRTCKMIDISLGGATFSVNTTMGLPQHYYLNIIGTNKRIGCAEVYRKDNRVGVHFIKPIDEKFLHEIVRYEFFTGQALKKH</sequence>
<evidence type="ECO:0000313" key="3">
    <source>
        <dbReference type="Proteomes" id="UP000182661"/>
    </source>
</evidence>
<proteinExistence type="predicted"/>
<evidence type="ECO:0000259" key="1">
    <source>
        <dbReference type="Pfam" id="PF07238"/>
    </source>
</evidence>
<gene>
    <name evidence="2" type="ORF">AX760_15310</name>
</gene>
<dbReference type="AlphaFoldDB" id="A0A657LY33"/>
<dbReference type="EMBL" id="LSRP01000078">
    <property type="protein sequence ID" value="OJF98047.1"/>
    <property type="molecule type" value="Genomic_DNA"/>
</dbReference>
<organism evidence="2 3">
    <name type="scientific">Pararhizobium antarcticum</name>
    <dbReference type="NCBI Taxonomy" id="1798805"/>
    <lineage>
        <taxon>Bacteria</taxon>
        <taxon>Pseudomonadati</taxon>
        <taxon>Pseudomonadota</taxon>
        <taxon>Alphaproteobacteria</taxon>
        <taxon>Hyphomicrobiales</taxon>
        <taxon>Rhizobiaceae</taxon>
        <taxon>Rhizobium/Agrobacterium group</taxon>
        <taxon>Pararhizobium</taxon>
    </lineage>
</organism>
<reference evidence="2 3" key="1">
    <citation type="submission" date="2016-02" db="EMBL/GenBank/DDBJ databases">
        <title>Genome sequencing of a beta-galactosidase producing bacteria Rhizobium sp. 59.</title>
        <authorList>
            <person name="Wang D."/>
            <person name="Kot W."/>
            <person name="Qin Y."/>
            <person name="Hansen L."/>
            <person name="Naqvi K."/>
            <person name="Rensing C."/>
        </authorList>
    </citation>
    <scope>NUCLEOTIDE SEQUENCE [LARGE SCALE GENOMIC DNA]</scope>
    <source>
        <strain evidence="2 3">59</strain>
    </source>
</reference>
<dbReference type="InterPro" id="IPR009875">
    <property type="entry name" value="PilZ_domain"/>
</dbReference>